<dbReference type="SUPFAM" id="SSF55729">
    <property type="entry name" value="Acyl-CoA N-acyltransferases (Nat)"/>
    <property type="match status" value="1"/>
</dbReference>
<proteinExistence type="predicted"/>
<dbReference type="EMBL" id="CP002021">
    <property type="protein sequence ID" value="ADG29667.1"/>
    <property type="molecule type" value="Genomic_DNA"/>
</dbReference>
<feature type="domain" description="BioF2-like acetyltransferase" evidence="1">
    <location>
        <begin position="180"/>
        <end position="327"/>
    </location>
</feature>
<gene>
    <name evidence="2" type="ordered locus">Tint_0255</name>
</gene>
<dbReference type="AlphaFoldDB" id="D5X3U1"/>
<sequence length="384" mass="44409">MQIELITTTPAFDALEPEWRAIEGLTPRNSLFLSWDWQRLWWSQYGAGRQLRILVARFGGQAVGIFPLYLETHRALKILRVRKLRPIGSGGDTAPDDLGMLFDPAHEQAVARAFVDHVLNNVSGWQLLDLVDLPADSALVTCWTQQRTQISGSIERTPVNRIIYGDLPPDWERYRKGLSRNRREVLGRKRRKFEAQPEARFFQIQQDAQIDWAFERLAELHRLRWQGRTEELSFTSRQYLEFHRALMHALLAQGRLRLCGLEMNGQIIAMFYGFRHGATLYYFQAGFDPQHLALSPGEVLMGYVIEAAIGERCTRFDMLKGDYDHKRHYFQQTRETLGLRVHRPGLIQWLYRVKARLAANRAAAEPAEDMDVVETKLTAHPVAE</sequence>
<dbReference type="Pfam" id="PF13480">
    <property type="entry name" value="Acetyltransf_6"/>
    <property type="match status" value="1"/>
</dbReference>
<protein>
    <submittedName>
        <fullName evidence="2">Cellulose biosynthesis protein CelD</fullName>
    </submittedName>
</protein>
<evidence type="ECO:0000313" key="2">
    <source>
        <dbReference type="EMBL" id="ADG29667.1"/>
    </source>
</evidence>
<dbReference type="Gene3D" id="3.40.630.30">
    <property type="match status" value="1"/>
</dbReference>
<dbReference type="BioCyc" id="TINT75379:TINT_RS01280-MONOMER"/>
<evidence type="ECO:0000259" key="1">
    <source>
        <dbReference type="Pfam" id="PF13480"/>
    </source>
</evidence>
<name>D5X3U1_THIK1</name>
<dbReference type="HOGENOM" id="CLU_046277_1_0_4"/>
<dbReference type="InterPro" id="IPR016181">
    <property type="entry name" value="Acyl_CoA_acyltransferase"/>
</dbReference>
<dbReference type="InterPro" id="IPR038740">
    <property type="entry name" value="BioF2-like_GNAT_dom"/>
</dbReference>
<dbReference type="STRING" id="75379.Tint_0255"/>
<accession>D5X3U1</accession>
<organism evidence="2">
    <name type="scientific">Thiomonas intermedia (strain K12)</name>
    <name type="common">Thiobacillus intermedius</name>
    <dbReference type="NCBI Taxonomy" id="75379"/>
    <lineage>
        <taxon>Bacteria</taxon>
        <taxon>Pseudomonadati</taxon>
        <taxon>Pseudomonadota</taxon>
        <taxon>Betaproteobacteria</taxon>
        <taxon>Burkholderiales</taxon>
        <taxon>Thiomonas</taxon>
    </lineage>
</organism>
<reference evidence="2" key="1">
    <citation type="submission" date="2010-04" db="EMBL/GenBank/DDBJ databases">
        <title>Complete sequence of Thiomonas intermedia K12.</title>
        <authorList>
            <consortium name="US DOE Joint Genome Institute"/>
            <person name="Lucas S."/>
            <person name="Copeland A."/>
            <person name="Lapidus A."/>
            <person name="Cheng J.-F."/>
            <person name="Bruce D."/>
            <person name="Goodwin L."/>
            <person name="Pitluck S."/>
            <person name="Davenport K."/>
            <person name="Detter J.C."/>
            <person name="Han C."/>
            <person name="Tapia R."/>
            <person name="Land M."/>
            <person name="Hauser L."/>
            <person name="Kyrpides N."/>
            <person name="Ovchinnikova G."/>
            <person name="Kerfeld C.A."/>
            <person name="Cannon G.C."/>
            <person name="Heinhorst S."/>
            <person name="Woyke T."/>
        </authorList>
    </citation>
    <scope>NUCLEOTIDE SEQUENCE [LARGE SCALE GENOMIC DNA]</scope>
    <source>
        <strain evidence="2">K12</strain>
    </source>
</reference>
<dbReference type="eggNOG" id="COG5653">
    <property type="taxonomic scope" value="Bacteria"/>
</dbReference>
<dbReference type="KEGG" id="tin:Tint_0255"/>